<dbReference type="InterPro" id="IPR000504">
    <property type="entry name" value="RRM_dom"/>
</dbReference>
<evidence type="ECO:0000256" key="2">
    <source>
        <dbReference type="ARBA" id="ARBA00022884"/>
    </source>
</evidence>
<gene>
    <name evidence="7" type="ORF">Pmani_014473</name>
</gene>
<dbReference type="PANTHER" id="PTHR48033">
    <property type="entry name" value="RNA-BINDING (RRM/RBD/RNP MOTIFS) FAMILY PROTEIN"/>
    <property type="match status" value="1"/>
</dbReference>
<organism evidence="7 8">
    <name type="scientific">Petrolisthes manimaculis</name>
    <dbReference type="NCBI Taxonomy" id="1843537"/>
    <lineage>
        <taxon>Eukaryota</taxon>
        <taxon>Metazoa</taxon>
        <taxon>Ecdysozoa</taxon>
        <taxon>Arthropoda</taxon>
        <taxon>Crustacea</taxon>
        <taxon>Multicrustacea</taxon>
        <taxon>Malacostraca</taxon>
        <taxon>Eumalacostraca</taxon>
        <taxon>Eucarida</taxon>
        <taxon>Decapoda</taxon>
        <taxon>Pleocyemata</taxon>
        <taxon>Anomura</taxon>
        <taxon>Galatheoidea</taxon>
        <taxon>Porcellanidae</taxon>
        <taxon>Petrolisthes</taxon>
    </lineage>
</organism>
<feature type="compositionally biased region" description="Basic and acidic residues" evidence="5">
    <location>
        <begin position="33"/>
        <end position="47"/>
    </location>
</feature>
<dbReference type="EMBL" id="JAWZYT010001233">
    <property type="protein sequence ID" value="KAK4314230.1"/>
    <property type="molecule type" value="Genomic_DNA"/>
</dbReference>
<evidence type="ECO:0000256" key="3">
    <source>
        <dbReference type="ARBA" id="ARBA00023242"/>
    </source>
</evidence>
<feature type="domain" description="RRM" evidence="6">
    <location>
        <begin position="339"/>
        <end position="411"/>
    </location>
</feature>
<dbReference type="GO" id="GO:0003723">
    <property type="term" value="F:RNA binding"/>
    <property type="evidence" value="ECO:0007669"/>
    <property type="project" value="UniProtKB-UniRule"/>
</dbReference>
<keyword evidence="8" id="KW-1185">Reference proteome</keyword>
<proteinExistence type="predicted"/>
<dbReference type="AlphaFoldDB" id="A0AAE1PVE1"/>
<accession>A0AAE1PVE1</accession>
<comment type="caution">
    <text evidence="7">The sequence shown here is derived from an EMBL/GenBank/DDBJ whole genome shotgun (WGS) entry which is preliminary data.</text>
</comment>
<dbReference type="Gene3D" id="3.30.70.330">
    <property type="match status" value="2"/>
</dbReference>
<sequence>MKKRKKEGNREEKSEQVEEKEGTLALAKEEEDYLIHQEEKPIKEEKRKKATKKNSSVKQKKFGKKMTERKTVKKVKSNVLLQGEKGVRKNKKKISKRNKQQQIKKTKDKYPSKTEHLYEEENKYWEPRFEEQGKHKLKKKPIKGGISQEVAEMIAVNIKETREEVAEKMAVNISESESMSIQFDDELEEGELNDDDDDEKELNQEQYDEELMSNSSDSWYKEMHVGSRDATKYIRTNMGEVSDRNWVDFPDGAKILVQCIPPEANVRTLRKYFCSFGHILFVYRNHIVNKGFIIFERKKAADRVLRENHQILGKPVIVSRAPPEISSKTPTTQKLQQSFHIFVSPINTSDDVSKLTKVLSKYGSLSSIVHPPNKTFAFVKFAEESSATPALSAGFVYLDSKTKVFLKPANKSN</sequence>
<dbReference type="InterPro" id="IPR035979">
    <property type="entry name" value="RBD_domain_sf"/>
</dbReference>
<dbReference type="GO" id="GO:0000785">
    <property type="term" value="C:chromatin"/>
    <property type="evidence" value="ECO:0007669"/>
    <property type="project" value="TreeGrafter"/>
</dbReference>
<evidence type="ECO:0000313" key="8">
    <source>
        <dbReference type="Proteomes" id="UP001292094"/>
    </source>
</evidence>
<dbReference type="SMART" id="SM00360">
    <property type="entry name" value="RRM"/>
    <property type="match status" value="2"/>
</dbReference>
<dbReference type="InterPro" id="IPR012677">
    <property type="entry name" value="Nucleotide-bd_a/b_plait_sf"/>
</dbReference>
<keyword evidence="3" id="KW-0539">Nucleus</keyword>
<evidence type="ECO:0000256" key="5">
    <source>
        <dbReference type="SAM" id="MobiDB-lite"/>
    </source>
</evidence>
<evidence type="ECO:0000256" key="4">
    <source>
        <dbReference type="PROSITE-ProRule" id="PRU00176"/>
    </source>
</evidence>
<feature type="compositionally biased region" description="Basic and acidic residues" evidence="5">
    <location>
        <begin position="8"/>
        <end position="22"/>
    </location>
</feature>
<dbReference type="PANTHER" id="PTHR48033:SF10">
    <property type="entry name" value="RNA-BINDING PROTEIN SQUID"/>
    <property type="match status" value="1"/>
</dbReference>
<dbReference type="GO" id="GO:0005654">
    <property type="term" value="C:nucleoplasm"/>
    <property type="evidence" value="ECO:0007669"/>
    <property type="project" value="TreeGrafter"/>
</dbReference>
<feature type="domain" description="RRM" evidence="6">
    <location>
        <begin position="253"/>
        <end position="323"/>
    </location>
</feature>
<dbReference type="SUPFAM" id="SSF54928">
    <property type="entry name" value="RNA-binding domain, RBD"/>
    <property type="match status" value="1"/>
</dbReference>
<evidence type="ECO:0000313" key="7">
    <source>
        <dbReference type="EMBL" id="KAK4314230.1"/>
    </source>
</evidence>
<name>A0AAE1PVE1_9EUCA</name>
<dbReference type="GO" id="GO:0010468">
    <property type="term" value="P:regulation of gene expression"/>
    <property type="evidence" value="ECO:0007669"/>
    <property type="project" value="TreeGrafter"/>
</dbReference>
<evidence type="ECO:0000256" key="1">
    <source>
        <dbReference type="ARBA" id="ARBA00004123"/>
    </source>
</evidence>
<keyword evidence="2 4" id="KW-0694">RNA-binding</keyword>
<dbReference type="CDD" id="cd00590">
    <property type="entry name" value="RRM_SF"/>
    <property type="match status" value="1"/>
</dbReference>
<feature type="compositionally biased region" description="Basic residues" evidence="5">
    <location>
        <begin position="88"/>
        <end position="107"/>
    </location>
</feature>
<reference evidence="7" key="1">
    <citation type="submission" date="2023-11" db="EMBL/GenBank/DDBJ databases">
        <title>Genome assemblies of two species of porcelain crab, Petrolisthes cinctipes and Petrolisthes manimaculis (Anomura: Porcellanidae).</title>
        <authorList>
            <person name="Angst P."/>
        </authorList>
    </citation>
    <scope>NUCLEOTIDE SEQUENCE</scope>
    <source>
        <strain evidence="7">PB745_02</strain>
        <tissue evidence="7">Gill</tissue>
    </source>
</reference>
<comment type="subcellular location">
    <subcellularLocation>
        <location evidence="1">Nucleus</location>
    </subcellularLocation>
</comment>
<dbReference type="Proteomes" id="UP001292094">
    <property type="component" value="Unassembled WGS sequence"/>
</dbReference>
<evidence type="ECO:0000259" key="6">
    <source>
        <dbReference type="PROSITE" id="PS50102"/>
    </source>
</evidence>
<protein>
    <recommendedName>
        <fullName evidence="6">RRM domain-containing protein</fullName>
    </recommendedName>
</protein>
<feature type="compositionally biased region" description="Basic and acidic residues" evidence="5">
    <location>
        <begin position="108"/>
        <end position="117"/>
    </location>
</feature>
<dbReference type="Pfam" id="PF00076">
    <property type="entry name" value="RRM_1"/>
    <property type="match status" value="1"/>
</dbReference>
<dbReference type="PROSITE" id="PS50102">
    <property type="entry name" value="RRM"/>
    <property type="match status" value="2"/>
</dbReference>
<feature type="region of interest" description="Disordered" evidence="5">
    <location>
        <begin position="1"/>
        <end position="117"/>
    </location>
</feature>